<gene>
    <name evidence="2" type="ORF">V5799_028148</name>
</gene>
<proteinExistence type="predicted"/>
<dbReference type="AlphaFoldDB" id="A0AAQ4DDP6"/>
<keyword evidence="3" id="KW-1185">Reference proteome</keyword>
<feature type="compositionally biased region" description="Pro residues" evidence="1">
    <location>
        <begin position="12"/>
        <end position="35"/>
    </location>
</feature>
<evidence type="ECO:0000313" key="3">
    <source>
        <dbReference type="Proteomes" id="UP001321473"/>
    </source>
</evidence>
<comment type="caution">
    <text evidence="2">The sequence shown here is derived from an EMBL/GenBank/DDBJ whole genome shotgun (WGS) entry which is preliminary data.</text>
</comment>
<dbReference type="EMBL" id="JARKHS020032181">
    <property type="protein sequence ID" value="KAK8760586.1"/>
    <property type="molecule type" value="Genomic_DNA"/>
</dbReference>
<evidence type="ECO:0000313" key="2">
    <source>
        <dbReference type="EMBL" id="KAK8760586.1"/>
    </source>
</evidence>
<reference evidence="2 3" key="1">
    <citation type="journal article" date="2023" name="Arcadia Sci">
        <title>De novo assembly of a long-read Amblyomma americanum tick genome.</title>
        <authorList>
            <person name="Chou S."/>
            <person name="Poskanzer K.E."/>
            <person name="Rollins M."/>
            <person name="Thuy-Boun P.S."/>
        </authorList>
    </citation>
    <scope>NUCLEOTIDE SEQUENCE [LARGE SCALE GENOMIC DNA]</scope>
    <source>
        <strain evidence="2">F_SG_1</strain>
        <tissue evidence="2">Salivary glands</tissue>
    </source>
</reference>
<name>A0AAQ4DDP6_AMBAM</name>
<evidence type="ECO:0000256" key="1">
    <source>
        <dbReference type="SAM" id="MobiDB-lite"/>
    </source>
</evidence>
<organism evidence="2 3">
    <name type="scientific">Amblyomma americanum</name>
    <name type="common">Lone star tick</name>
    <dbReference type="NCBI Taxonomy" id="6943"/>
    <lineage>
        <taxon>Eukaryota</taxon>
        <taxon>Metazoa</taxon>
        <taxon>Ecdysozoa</taxon>
        <taxon>Arthropoda</taxon>
        <taxon>Chelicerata</taxon>
        <taxon>Arachnida</taxon>
        <taxon>Acari</taxon>
        <taxon>Parasitiformes</taxon>
        <taxon>Ixodida</taxon>
        <taxon>Ixodoidea</taxon>
        <taxon>Ixodidae</taxon>
        <taxon>Amblyomminae</taxon>
        <taxon>Amblyomma</taxon>
    </lineage>
</organism>
<feature type="region of interest" description="Disordered" evidence="1">
    <location>
        <begin position="1"/>
        <end position="48"/>
    </location>
</feature>
<sequence>MRSADKEMADLSPPPPPPTPPPAPQEPPEPAPAMPRPATLPAMSAGGRFHRVLIHQEPPPPPPTITTPTATVAATNLASCVRLATGPAHEEQEIEPATYVGTDAYARNTRCLRFDLRF</sequence>
<dbReference type="Proteomes" id="UP001321473">
    <property type="component" value="Unassembled WGS sequence"/>
</dbReference>
<protein>
    <submittedName>
        <fullName evidence="2">Uncharacterized protein</fullName>
    </submittedName>
</protein>
<accession>A0AAQ4DDP6</accession>